<dbReference type="PRINTS" id="PR00047">
    <property type="entry name" value="STROIDFINGER"/>
</dbReference>
<feature type="domain" description="Nuclear receptor" evidence="11">
    <location>
        <begin position="22"/>
        <end position="98"/>
    </location>
</feature>
<dbReference type="GO" id="GO:0000122">
    <property type="term" value="P:negative regulation of transcription by RNA polymerase II"/>
    <property type="evidence" value="ECO:0007669"/>
    <property type="project" value="TreeGrafter"/>
</dbReference>
<evidence type="ECO:0000259" key="11">
    <source>
        <dbReference type="PROSITE" id="PS51030"/>
    </source>
</evidence>
<keyword evidence="8" id="KW-0675">Receptor</keyword>
<dbReference type="PROSITE" id="PS51030">
    <property type="entry name" value="NUCLEAR_REC_DBD_2"/>
    <property type="match status" value="1"/>
</dbReference>
<dbReference type="PANTHER" id="PTHR24082">
    <property type="entry name" value="NUCLEAR HORMONE RECEPTOR"/>
    <property type="match status" value="1"/>
</dbReference>
<sequence>YSPNNHSPSSSMSVFNKSKTDFSVCRVCSVPTSHIHYGIVSCSSCKMFFQRNAHLGREHGRCRFNDDCEVNINTRHVCLHCRLKKCFASGMQMSHFRSSRGNQTKTGRKRKMASTTSNDRQLTIQLPTINLLRSDNSSLNSAQWILIANLIHSYDESRLLAAARRLMNENNISQVEQIRDPTVVRDFLKQTYETTGKYLHANHDFLILPPDDRFVLLRHAAENVQCLSTIFIWNQSKLYTHRSFMKTCNYLYGEQLVNMVRHAMKFIDPDLVLVKLAASLFAFSNSLLIVRPNYTMNSSSISTIFRIQSSYAEVTWKYLVYRYGYYQAVLRFNNLIQCLMTATNITSKSLNAHIHTNDMESLVEQTEISLFLDDIEQINSDVV</sequence>
<evidence type="ECO:0000256" key="8">
    <source>
        <dbReference type="ARBA" id="ARBA00023170"/>
    </source>
</evidence>
<dbReference type="GO" id="GO:0008270">
    <property type="term" value="F:zinc ion binding"/>
    <property type="evidence" value="ECO:0007669"/>
    <property type="project" value="UniProtKB-KW"/>
</dbReference>
<keyword evidence="4" id="KW-0862">Zinc</keyword>
<comment type="caution">
    <text evidence="12">The sequence shown here is derived from an EMBL/GenBank/DDBJ whole genome shotgun (WGS) entry which is preliminary data.</text>
</comment>
<keyword evidence="2" id="KW-0479">Metal-binding</keyword>
<dbReference type="GO" id="GO:0000978">
    <property type="term" value="F:RNA polymerase II cis-regulatory region sequence-specific DNA binding"/>
    <property type="evidence" value="ECO:0007669"/>
    <property type="project" value="InterPro"/>
</dbReference>
<dbReference type="InterPro" id="IPR049636">
    <property type="entry name" value="HNF4-like_DBD"/>
</dbReference>
<feature type="region of interest" description="Disordered" evidence="10">
    <location>
        <begin position="97"/>
        <end position="117"/>
    </location>
</feature>
<protein>
    <recommendedName>
        <fullName evidence="11">Nuclear receptor domain-containing protein</fullName>
    </recommendedName>
</protein>
<dbReference type="GO" id="GO:0045944">
    <property type="term" value="P:positive regulation of transcription by RNA polymerase II"/>
    <property type="evidence" value="ECO:0007669"/>
    <property type="project" value="TreeGrafter"/>
</dbReference>
<dbReference type="EMBL" id="CAJOBO010003299">
    <property type="protein sequence ID" value="CAF4487897.1"/>
    <property type="molecule type" value="Genomic_DNA"/>
</dbReference>
<keyword evidence="5" id="KW-0805">Transcription regulation</keyword>
<evidence type="ECO:0000256" key="2">
    <source>
        <dbReference type="ARBA" id="ARBA00022723"/>
    </source>
</evidence>
<dbReference type="PROSITE" id="PS00031">
    <property type="entry name" value="NUCLEAR_REC_DBD_1"/>
    <property type="match status" value="1"/>
</dbReference>
<dbReference type="Gene3D" id="3.30.50.10">
    <property type="entry name" value="Erythroid Transcription Factor GATA-1, subunit A"/>
    <property type="match status" value="1"/>
</dbReference>
<dbReference type="SMART" id="SM00399">
    <property type="entry name" value="ZnF_C4"/>
    <property type="match status" value="1"/>
</dbReference>
<evidence type="ECO:0000313" key="12">
    <source>
        <dbReference type="EMBL" id="CAF4487897.1"/>
    </source>
</evidence>
<dbReference type="PANTHER" id="PTHR24082:SF283">
    <property type="entry name" value="NUCLEAR HORMONE RECEPTOR HR96"/>
    <property type="match status" value="1"/>
</dbReference>
<evidence type="ECO:0000313" key="13">
    <source>
        <dbReference type="Proteomes" id="UP000663851"/>
    </source>
</evidence>
<dbReference type="SUPFAM" id="SSF57716">
    <property type="entry name" value="Glucocorticoid receptor-like (DNA-binding domain)"/>
    <property type="match status" value="1"/>
</dbReference>
<dbReference type="AlphaFoldDB" id="A0A820UNF9"/>
<keyword evidence="9" id="KW-0539">Nucleus</keyword>
<dbReference type="SUPFAM" id="SSF48508">
    <property type="entry name" value="Nuclear receptor ligand-binding domain"/>
    <property type="match status" value="1"/>
</dbReference>
<dbReference type="GO" id="GO:0005634">
    <property type="term" value="C:nucleus"/>
    <property type="evidence" value="ECO:0007669"/>
    <property type="project" value="UniProtKB-SubCell"/>
</dbReference>
<evidence type="ECO:0000256" key="7">
    <source>
        <dbReference type="ARBA" id="ARBA00023163"/>
    </source>
</evidence>
<dbReference type="Pfam" id="PF00105">
    <property type="entry name" value="zf-C4"/>
    <property type="match status" value="1"/>
</dbReference>
<evidence type="ECO:0000256" key="4">
    <source>
        <dbReference type="ARBA" id="ARBA00022833"/>
    </source>
</evidence>
<dbReference type="GO" id="GO:0004879">
    <property type="term" value="F:nuclear receptor activity"/>
    <property type="evidence" value="ECO:0007669"/>
    <property type="project" value="TreeGrafter"/>
</dbReference>
<reference evidence="12" key="1">
    <citation type="submission" date="2021-02" db="EMBL/GenBank/DDBJ databases">
        <authorList>
            <person name="Nowell W R."/>
        </authorList>
    </citation>
    <scope>NUCLEOTIDE SEQUENCE</scope>
</reference>
<name>A0A820UNF9_9BILA</name>
<dbReference type="InterPro" id="IPR013088">
    <property type="entry name" value="Znf_NHR/GATA"/>
</dbReference>
<dbReference type="CDD" id="cd06960">
    <property type="entry name" value="NR_DBD_HNF4A"/>
    <property type="match status" value="1"/>
</dbReference>
<proteinExistence type="predicted"/>
<dbReference type="InterPro" id="IPR035500">
    <property type="entry name" value="NHR-like_dom_sf"/>
</dbReference>
<evidence type="ECO:0000256" key="5">
    <source>
        <dbReference type="ARBA" id="ARBA00023015"/>
    </source>
</evidence>
<evidence type="ECO:0000256" key="10">
    <source>
        <dbReference type="SAM" id="MobiDB-lite"/>
    </source>
</evidence>
<evidence type="ECO:0000256" key="1">
    <source>
        <dbReference type="ARBA" id="ARBA00004123"/>
    </source>
</evidence>
<keyword evidence="6" id="KW-0238">DNA-binding</keyword>
<feature type="non-terminal residue" evidence="12">
    <location>
        <position position="1"/>
    </location>
</feature>
<keyword evidence="7" id="KW-0804">Transcription</keyword>
<keyword evidence="3" id="KW-0863">Zinc-finger</keyword>
<gene>
    <name evidence="12" type="ORF">HFQ381_LOCUS26793</name>
</gene>
<comment type="subcellular location">
    <subcellularLocation>
        <location evidence="1">Nucleus</location>
    </subcellularLocation>
</comment>
<evidence type="ECO:0000256" key="9">
    <source>
        <dbReference type="ARBA" id="ARBA00023242"/>
    </source>
</evidence>
<dbReference type="InterPro" id="IPR050234">
    <property type="entry name" value="Nuclear_hormone_rcpt_NR1"/>
</dbReference>
<evidence type="ECO:0000256" key="6">
    <source>
        <dbReference type="ARBA" id="ARBA00023125"/>
    </source>
</evidence>
<evidence type="ECO:0000256" key="3">
    <source>
        <dbReference type="ARBA" id="ARBA00022771"/>
    </source>
</evidence>
<dbReference type="Proteomes" id="UP000663851">
    <property type="component" value="Unassembled WGS sequence"/>
</dbReference>
<dbReference type="InterPro" id="IPR001628">
    <property type="entry name" value="Znf_hrmn_rcpt"/>
</dbReference>
<accession>A0A820UNF9</accession>
<organism evidence="12 13">
    <name type="scientific">Rotaria socialis</name>
    <dbReference type="NCBI Taxonomy" id="392032"/>
    <lineage>
        <taxon>Eukaryota</taxon>
        <taxon>Metazoa</taxon>
        <taxon>Spiralia</taxon>
        <taxon>Gnathifera</taxon>
        <taxon>Rotifera</taxon>
        <taxon>Eurotatoria</taxon>
        <taxon>Bdelloidea</taxon>
        <taxon>Philodinida</taxon>
        <taxon>Philodinidae</taxon>
        <taxon>Rotaria</taxon>
    </lineage>
</organism>
<dbReference type="GO" id="GO:0030154">
    <property type="term" value="P:cell differentiation"/>
    <property type="evidence" value="ECO:0007669"/>
    <property type="project" value="TreeGrafter"/>
</dbReference>